<evidence type="ECO:0000313" key="2">
    <source>
        <dbReference type="EMBL" id="MDQ0448885.1"/>
    </source>
</evidence>
<name>A0ABU0I4T2_9HYPH</name>
<dbReference type="InterPro" id="IPR052917">
    <property type="entry name" value="Stress-Dev_Protein"/>
</dbReference>
<feature type="domain" description="General stress protein FMN-binding split barrel" evidence="1">
    <location>
        <begin position="11"/>
        <end position="156"/>
    </location>
</feature>
<dbReference type="SUPFAM" id="SSF50475">
    <property type="entry name" value="FMN-binding split barrel"/>
    <property type="match status" value="1"/>
</dbReference>
<protein>
    <submittedName>
        <fullName evidence="2">General stress protein 26</fullName>
    </submittedName>
</protein>
<gene>
    <name evidence="2" type="ORF">QO012_003397</name>
</gene>
<dbReference type="InterPro" id="IPR012349">
    <property type="entry name" value="Split_barrel_FMN-bd"/>
</dbReference>
<sequence length="166" mass="18766">MHQNHRDHEGAEKLFDLIKDVKVAMMTTVDSDGTLNSRPMWNNDIDQNGDLWFFTKLHSPKTAEISRDNQVNLAYSDPSSQNYVSVAGKAEVIRDQALIDQKWNTSLKTWFPNGKDDPEVALIRVCPEKGEYWDSPNATMLHLYGTVKAALTGESPKTETEKVKLS</sequence>
<proteinExistence type="predicted"/>
<dbReference type="RefSeq" id="WP_238202063.1">
    <property type="nucleotide sequence ID" value="NZ_BPQE01000008.1"/>
</dbReference>
<keyword evidence="3" id="KW-1185">Reference proteome</keyword>
<reference evidence="2 3" key="1">
    <citation type="submission" date="2023-07" db="EMBL/GenBank/DDBJ databases">
        <title>Genomic Encyclopedia of Type Strains, Phase IV (KMG-IV): sequencing the most valuable type-strain genomes for metagenomic binning, comparative biology and taxonomic classification.</title>
        <authorList>
            <person name="Goeker M."/>
        </authorList>
    </citation>
    <scope>NUCLEOTIDE SEQUENCE [LARGE SCALE GENOMIC DNA]</scope>
    <source>
        <strain evidence="2 3">DSM 19013</strain>
    </source>
</reference>
<accession>A0ABU0I4T2</accession>
<dbReference type="PANTHER" id="PTHR34818:SF1">
    <property type="entry name" value="PROTEIN BLI-3"/>
    <property type="match status" value="1"/>
</dbReference>
<evidence type="ECO:0000313" key="3">
    <source>
        <dbReference type="Proteomes" id="UP001231124"/>
    </source>
</evidence>
<organism evidence="2 3">
    <name type="scientific">Methylobacterium aerolatum</name>
    <dbReference type="NCBI Taxonomy" id="418708"/>
    <lineage>
        <taxon>Bacteria</taxon>
        <taxon>Pseudomonadati</taxon>
        <taxon>Pseudomonadota</taxon>
        <taxon>Alphaproteobacteria</taxon>
        <taxon>Hyphomicrobiales</taxon>
        <taxon>Methylobacteriaceae</taxon>
        <taxon>Methylobacterium</taxon>
    </lineage>
</organism>
<dbReference type="PANTHER" id="PTHR34818">
    <property type="entry name" value="PROTEIN BLI-3"/>
    <property type="match status" value="1"/>
</dbReference>
<comment type="caution">
    <text evidence="2">The sequence shown here is derived from an EMBL/GenBank/DDBJ whole genome shotgun (WGS) entry which is preliminary data.</text>
</comment>
<dbReference type="InterPro" id="IPR038725">
    <property type="entry name" value="YdaG_split_barrel_FMN-bd"/>
</dbReference>
<dbReference type="Proteomes" id="UP001231124">
    <property type="component" value="Unassembled WGS sequence"/>
</dbReference>
<evidence type="ECO:0000259" key="1">
    <source>
        <dbReference type="Pfam" id="PF16242"/>
    </source>
</evidence>
<dbReference type="EMBL" id="JAUSVP010000011">
    <property type="protein sequence ID" value="MDQ0448885.1"/>
    <property type="molecule type" value="Genomic_DNA"/>
</dbReference>
<dbReference type="Gene3D" id="2.30.110.10">
    <property type="entry name" value="Electron Transport, Fmn-binding Protein, Chain A"/>
    <property type="match status" value="1"/>
</dbReference>
<dbReference type="Pfam" id="PF16242">
    <property type="entry name" value="Pyrid_ox_like"/>
    <property type="match status" value="1"/>
</dbReference>